<sequence>MKMENTVNNIFKVDYDFEAVRAVEPVNEPERQYYYMEKAAEVYKLICENAGKRLTFNCNTFGCQMNFRDSEKIAGILEKIGFENTEDKSPDFVILNTCTIRENADQKVYGNLGYLKKLKELNPNMIIALCGCMMQETTVVQKLRESYSFIDLIYGTHNIYKLAELVFAMFALKSYAAHHPVKKNGKYKIKHSMLVDIWKDTDKIVEDLPDERKYSFKASVNITYGCDNFCTYCIVPYVRGRERSRRPGDIVKEVKCLADAGVIEIMLLGQNVNSYGKGLEGEKGEPVTFANLLRMVEKVEGIKRIRFMTPHPKDFSDELIEVIADSEKICKHIHLPFQAGSNNVLRRMNRRYTKESYLELAGKIKTRIPDIALTTDIIVGFPGETEEDFEDTLDVVKEVRYQSAYMFEYSKRTGTPAATMEDQVDAEAVKRRFKRLQDTVAEYADDKFGNKVGCMAEVLAEEVNSEEPLIITGRMSDNTLVHFKVPTDNKEDYIGKLLKVKITENCRFYLMGELS</sequence>
<evidence type="ECO:0000256" key="10">
    <source>
        <dbReference type="ARBA" id="ARBA00068570"/>
    </source>
</evidence>
<evidence type="ECO:0000259" key="15">
    <source>
        <dbReference type="PROSITE" id="PS51449"/>
    </source>
</evidence>
<feature type="domain" description="MTTase N-terminal" evidence="15">
    <location>
        <begin position="54"/>
        <end position="171"/>
    </location>
</feature>
<evidence type="ECO:0000256" key="5">
    <source>
        <dbReference type="ARBA" id="ARBA00022723"/>
    </source>
</evidence>
<evidence type="ECO:0000256" key="7">
    <source>
        <dbReference type="ARBA" id="ARBA00023014"/>
    </source>
</evidence>
<keyword evidence="6 13" id="KW-0408">Iron</keyword>
<comment type="function">
    <text evidence="1 13">Catalyzes the methylthiolation of N6-(dimethylallyl)adenosine (i(6)A), leading to the formation of 2-methylthio-N6-(dimethylallyl)adenosine (ms(2)i(6)A) at position 37 in tRNAs that read codons beginning with uridine.</text>
</comment>
<evidence type="ECO:0000313" key="17">
    <source>
        <dbReference type="EMBL" id="ESL04751.1"/>
    </source>
</evidence>
<dbReference type="GO" id="GO:0005829">
    <property type="term" value="C:cytosol"/>
    <property type="evidence" value="ECO:0007669"/>
    <property type="project" value="TreeGrafter"/>
</dbReference>
<dbReference type="eggNOG" id="COG0621">
    <property type="taxonomic scope" value="Bacteria"/>
</dbReference>
<name>V2YAR2_9FIRM</name>
<feature type="binding site" evidence="13">
    <location>
        <position position="63"/>
    </location>
    <ligand>
        <name>[4Fe-4S] cluster</name>
        <dbReference type="ChEBI" id="CHEBI:49883"/>
        <label>1</label>
    </ligand>
</feature>
<organism evidence="17 18">
    <name type="scientific">Catonella morbi ATCC 51271</name>
    <dbReference type="NCBI Taxonomy" id="592026"/>
    <lineage>
        <taxon>Bacteria</taxon>
        <taxon>Bacillati</taxon>
        <taxon>Bacillota</taxon>
        <taxon>Clostridia</taxon>
        <taxon>Lachnospirales</taxon>
        <taxon>Lachnospiraceae</taxon>
        <taxon>Catonella</taxon>
    </lineage>
</organism>
<dbReference type="GO" id="GO:0051539">
    <property type="term" value="F:4 iron, 4 sulfur cluster binding"/>
    <property type="evidence" value="ECO:0007669"/>
    <property type="project" value="UniProtKB-UniRule"/>
</dbReference>
<dbReference type="Gene3D" id="3.80.30.20">
    <property type="entry name" value="tm_1862 like domain"/>
    <property type="match status" value="1"/>
</dbReference>
<dbReference type="Gene3D" id="3.40.50.12160">
    <property type="entry name" value="Methylthiotransferase, N-terminal domain"/>
    <property type="match status" value="1"/>
</dbReference>
<dbReference type="PANTHER" id="PTHR43020">
    <property type="entry name" value="CDK5 REGULATORY SUBUNIT-ASSOCIATED PROTEIN 1"/>
    <property type="match status" value="1"/>
</dbReference>
<evidence type="ECO:0000259" key="16">
    <source>
        <dbReference type="PROSITE" id="PS51918"/>
    </source>
</evidence>
<evidence type="ECO:0000259" key="14">
    <source>
        <dbReference type="PROSITE" id="PS50926"/>
    </source>
</evidence>
<reference evidence="17 18" key="1">
    <citation type="submission" date="2013-06" db="EMBL/GenBank/DDBJ databases">
        <authorList>
            <person name="Weinstock G."/>
            <person name="Sodergren E."/>
            <person name="Clifton S."/>
            <person name="Fulton L."/>
            <person name="Fulton B."/>
            <person name="Courtney L."/>
            <person name="Fronick C."/>
            <person name="Harrison M."/>
            <person name="Strong C."/>
            <person name="Farmer C."/>
            <person name="Delahaunty K."/>
            <person name="Markovic C."/>
            <person name="Hall O."/>
            <person name="Minx P."/>
            <person name="Tomlinson C."/>
            <person name="Mitreva M."/>
            <person name="Nelson J."/>
            <person name="Hou S."/>
            <person name="Wollam A."/>
            <person name="Pepin K.H."/>
            <person name="Johnson M."/>
            <person name="Bhonagiri V."/>
            <person name="Nash W.E."/>
            <person name="Warren W."/>
            <person name="Chinwalla A."/>
            <person name="Mardis E.R."/>
            <person name="Wilson R.K."/>
        </authorList>
    </citation>
    <scope>NUCLEOTIDE SEQUENCE [LARGE SCALE GENOMIC DNA]</scope>
    <source>
        <strain evidence="17 18">ATCC 51271</strain>
    </source>
</reference>
<keyword evidence="5 13" id="KW-0479">Metal-binding</keyword>
<dbReference type="AlphaFoldDB" id="V2YAR2"/>
<feature type="binding site" evidence="13">
    <location>
        <position position="230"/>
    </location>
    <ligand>
        <name>[4Fe-4S] cluster</name>
        <dbReference type="ChEBI" id="CHEBI:49883"/>
        <label>2</label>
        <note>4Fe-4S-S-AdoMet</note>
    </ligand>
</feature>
<dbReference type="InterPro" id="IPR002792">
    <property type="entry name" value="TRAM_dom"/>
</dbReference>
<comment type="cofactor">
    <cofactor evidence="13">
        <name>[4Fe-4S] cluster</name>
        <dbReference type="ChEBI" id="CHEBI:49883"/>
    </cofactor>
    <text evidence="13">Binds 2 [4Fe-4S] clusters. One cluster is coordinated with 3 cysteines and an exchangeable S-adenosyl-L-methionine.</text>
</comment>
<evidence type="ECO:0000256" key="1">
    <source>
        <dbReference type="ARBA" id="ARBA00003234"/>
    </source>
</evidence>
<dbReference type="PROSITE" id="PS51918">
    <property type="entry name" value="RADICAL_SAM"/>
    <property type="match status" value="1"/>
</dbReference>
<evidence type="ECO:0000256" key="9">
    <source>
        <dbReference type="ARBA" id="ARBA00051425"/>
    </source>
</evidence>
<feature type="domain" description="TRAM" evidence="14">
    <location>
        <begin position="449"/>
        <end position="515"/>
    </location>
</feature>
<dbReference type="PROSITE" id="PS50926">
    <property type="entry name" value="TRAM"/>
    <property type="match status" value="1"/>
</dbReference>
<dbReference type="GO" id="GO:0046872">
    <property type="term" value="F:metal ion binding"/>
    <property type="evidence" value="ECO:0007669"/>
    <property type="project" value="UniProtKB-KW"/>
</dbReference>
<dbReference type="NCBIfam" id="TIGR01574">
    <property type="entry name" value="miaB-methiolase"/>
    <property type="match status" value="1"/>
</dbReference>
<comment type="subcellular location">
    <subcellularLocation>
        <location evidence="13">Cytoplasm</location>
    </subcellularLocation>
</comment>
<keyword evidence="13" id="KW-0819">tRNA processing</keyword>
<evidence type="ECO:0000256" key="8">
    <source>
        <dbReference type="ARBA" id="ARBA00033765"/>
    </source>
</evidence>
<dbReference type="Proteomes" id="UP000018227">
    <property type="component" value="Unassembled WGS sequence"/>
</dbReference>
<dbReference type="SUPFAM" id="SSF102114">
    <property type="entry name" value="Radical SAM enzymes"/>
    <property type="match status" value="1"/>
</dbReference>
<dbReference type="HAMAP" id="MF_01864">
    <property type="entry name" value="tRNA_metthiotr_MiaB"/>
    <property type="match status" value="1"/>
</dbReference>
<evidence type="ECO:0000256" key="2">
    <source>
        <dbReference type="ARBA" id="ARBA00022485"/>
    </source>
</evidence>
<dbReference type="FunFam" id="3.40.50.12160:FF:000003">
    <property type="entry name" value="CDK5 regulatory subunit-associated protein 1"/>
    <property type="match status" value="1"/>
</dbReference>
<dbReference type="NCBIfam" id="TIGR00089">
    <property type="entry name" value="MiaB/RimO family radical SAM methylthiotransferase"/>
    <property type="match status" value="1"/>
</dbReference>
<evidence type="ECO:0000256" key="13">
    <source>
        <dbReference type="HAMAP-Rule" id="MF_01864"/>
    </source>
</evidence>
<dbReference type="STRING" id="592026.GCWU0000282_000139"/>
<feature type="binding site" evidence="13">
    <location>
        <position position="98"/>
    </location>
    <ligand>
        <name>[4Fe-4S] cluster</name>
        <dbReference type="ChEBI" id="CHEBI:49883"/>
        <label>1</label>
    </ligand>
</feature>
<keyword evidence="7 13" id="KW-0411">Iron-sulfur</keyword>
<keyword evidence="3 13" id="KW-0808">Transferase</keyword>
<dbReference type="HOGENOM" id="CLU_018697_2_0_9"/>
<feature type="binding site" evidence="13">
    <location>
        <position position="132"/>
    </location>
    <ligand>
        <name>[4Fe-4S] cluster</name>
        <dbReference type="ChEBI" id="CHEBI:49883"/>
        <label>1</label>
    </ligand>
</feature>
<comment type="catalytic activity">
    <reaction evidence="9 13">
        <text>N(6)-dimethylallyladenosine(37) in tRNA + (sulfur carrier)-SH + AH2 + 2 S-adenosyl-L-methionine = 2-methylsulfanyl-N(6)-dimethylallyladenosine(37) in tRNA + (sulfur carrier)-H + 5'-deoxyadenosine + L-methionine + A + S-adenosyl-L-homocysteine + 2 H(+)</text>
        <dbReference type="Rhea" id="RHEA:37067"/>
        <dbReference type="Rhea" id="RHEA-COMP:10375"/>
        <dbReference type="Rhea" id="RHEA-COMP:10376"/>
        <dbReference type="Rhea" id="RHEA-COMP:14737"/>
        <dbReference type="Rhea" id="RHEA-COMP:14739"/>
        <dbReference type="ChEBI" id="CHEBI:13193"/>
        <dbReference type="ChEBI" id="CHEBI:15378"/>
        <dbReference type="ChEBI" id="CHEBI:17319"/>
        <dbReference type="ChEBI" id="CHEBI:17499"/>
        <dbReference type="ChEBI" id="CHEBI:29917"/>
        <dbReference type="ChEBI" id="CHEBI:57844"/>
        <dbReference type="ChEBI" id="CHEBI:57856"/>
        <dbReference type="ChEBI" id="CHEBI:59789"/>
        <dbReference type="ChEBI" id="CHEBI:64428"/>
        <dbReference type="ChEBI" id="CHEBI:74415"/>
        <dbReference type="ChEBI" id="CHEBI:74417"/>
        <dbReference type="EC" id="2.8.4.3"/>
    </reaction>
</comment>
<comment type="subunit">
    <text evidence="13">Monomer.</text>
</comment>
<dbReference type="CDD" id="cd01335">
    <property type="entry name" value="Radical_SAM"/>
    <property type="match status" value="1"/>
</dbReference>
<evidence type="ECO:0000313" key="18">
    <source>
        <dbReference type="Proteomes" id="UP000018227"/>
    </source>
</evidence>
<dbReference type="EC" id="2.8.4.3" evidence="8 13"/>
<accession>V2YAR2</accession>
<evidence type="ECO:0000256" key="12">
    <source>
        <dbReference type="ARBA" id="ARBA00081141"/>
    </source>
</evidence>
<keyword evidence="13" id="KW-0963">Cytoplasm</keyword>
<dbReference type="InterPro" id="IPR058240">
    <property type="entry name" value="rSAM_sf"/>
</dbReference>
<dbReference type="SFLD" id="SFLDG01082">
    <property type="entry name" value="B12-binding_domain_containing"/>
    <property type="match status" value="1"/>
</dbReference>
<dbReference type="Pfam" id="PF00919">
    <property type="entry name" value="UPF0004"/>
    <property type="match status" value="1"/>
</dbReference>
<evidence type="ECO:0000256" key="6">
    <source>
        <dbReference type="ARBA" id="ARBA00023004"/>
    </source>
</evidence>
<keyword evidence="4 13" id="KW-0949">S-adenosyl-L-methionine</keyword>
<keyword evidence="18" id="KW-1185">Reference proteome</keyword>
<gene>
    <name evidence="13" type="primary">miaB</name>
    <name evidence="17" type="ORF">GCWU0000282_000139</name>
</gene>
<proteinExistence type="inferred from homology"/>
<protein>
    <recommendedName>
        <fullName evidence="10 13">tRNA-2-methylthio-N(6)-dimethylallyladenosine synthase</fullName>
        <ecNumber evidence="8 13">2.8.4.3</ecNumber>
    </recommendedName>
    <alternativeName>
        <fullName evidence="12 13">(Dimethylallyl)adenosine tRNA methylthiotransferase MiaB</fullName>
    </alternativeName>
    <alternativeName>
        <fullName evidence="11 13">tRNA-i(6)A37 methylthiotransferase</fullName>
    </alternativeName>
</protein>
<dbReference type="SFLD" id="SFLDF00273">
    <property type="entry name" value="(dimethylallyl)adenosine_tRNA"/>
    <property type="match status" value="1"/>
</dbReference>
<dbReference type="EMBL" id="ACIL03000002">
    <property type="protein sequence ID" value="ESL04751.1"/>
    <property type="molecule type" value="Genomic_DNA"/>
</dbReference>
<comment type="similarity">
    <text evidence="13">Belongs to the methylthiotransferase family. MiaB subfamily.</text>
</comment>
<dbReference type="PROSITE" id="PS51449">
    <property type="entry name" value="MTTASE_N"/>
    <property type="match status" value="1"/>
</dbReference>
<dbReference type="PROSITE" id="PS01278">
    <property type="entry name" value="MTTASE_RADICAL"/>
    <property type="match status" value="1"/>
</dbReference>
<dbReference type="SMART" id="SM00729">
    <property type="entry name" value="Elp3"/>
    <property type="match status" value="1"/>
</dbReference>
<feature type="domain" description="Radical SAM core" evidence="16">
    <location>
        <begin position="212"/>
        <end position="446"/>
    </location>
</feature>
<dbReference type="Pfam" id="PF04055">
    <property type="entry name" value="Radical_SAM"/>
    <property type="match status" value="1"/>
</dbReference>
<dbReference type="InterPro" id="IPR020612">
    <property type="entry name" value="Methylthiotransferase_CS"/>
</dbReference>
<dbReference type="FunFam" id="3.80.30.20:FF:000001">
    <property type="entry name" value="tRNA-2-methylthio-N(6)-dimethylallyladenosine synthase 2"/>
    <property type="match status" value="1"/>
</dbReference>
<dbReference type="InterPro" id="IPR006463">
    <property type="entry name" value="MiaB_methiolase"/>
</dbReference>
<dbReference type="PANTHER" id="PTHR43020:SF2">
    <property type="entry name" value="MITOCHONDRIAL TRNA METHYLTHIOTRANSFERASE CDK5RAP1"/>
    <property type="match status" value="1"/>
</dbReference>
<dbReference type="InterPro" id="IPR006638">
    <property type="entry name" value="Elp3/MiaA/NifB-like_rSAM"/>
</dbReference>
<evidence type="ECO:0000256" key="11">
    <source>
        <dbReference type="ARBA" id="ARBA00080698"/>
    </source>
</evidence>
<dbReference type="SFLD" id="SFLDS00029">
    <property type="entry name" value="Radical_SAM"/>
    <property type="match status" value="1"/>
</dbReference>
<dbReference type="SFLD" id="SFLDG01061">
    <property type="entry name" value="methylthiotransferase"/>
    <property type="match status" value="1"/>
</dbReference>
<dbReference type="InterPro" id="IPR023404">
    <property type="entry name" value="rSAM_horseshoe"/>
</dbReference>
<dbReference type="InterPro" id="IPR013848">
    <property type="entry name" value="Methylthiotransferase_N"/>
</dbReference>
<dbReference type="InterPro" id="IPR005839">
    <property type="entry name" value="Methylthiotransferase"/>
</dbReference>
<keyword evidence="2 13" id="KW-0004">4Fe-4S</keyword>
<evidence type="ECO:0000256" key="3">
    <source>
        <dbReference type="ARBA" id="ARBA00022679"/>
    </source>
</evidence>
<feature type="binding site" evidence="13">
    <location>
        <position position="233"/>
    </location>
    <ligand>
        <name>[4Fe-4S] cluster</name>
        <dbReference type="ChEBI" id="CHEBI:49883"/>
        <label>2</label>
        <note>4Fe-4S-S-AdoMet</note>
    </ligand>
</feature>
<comment type="caution">
    <text evidence="17">The sequence shown here is derived from an EMBL/GenBank/DDBJ whole genome shotgun (WGS) entry which is preliminary data.</text>
</comment>
<evidence type="ECO:0000256" key="4">
    <source>
        <dbReference type="ARBA" id="ARBA00022691"/>
    </source>
</evidence>
<dbReference type="GO" id="GO:0035597">
    <property type="term" value="F:tRNA-2-methylthio-N(6)-dimethylallyladenosine(37) synthase activity"/>
    <property type="evidence" value="ECO:0007669"/>
    <property type="project" value="UniProtKB-EC"/>
</dbReference>
<feature type="binding site" evidence="13">
    <location>
        <position position="226"/>
    </location>
    <ligand>
        <name>[4Fe-4S] cluster</name>
        <dbReference type="ChEBI" id="CHEBI:49883"/>
        <label>2</label>
        <note>4Fe-4S-S-AdoMet</note>
    </ligand>
</feature>
<dbReference type="InterPro" id="IPR038135">
    <property type="entry name" value="Methylthiotransferase_N_sf"/>
</dbReference>
<dbReference type="InterPro" id="IPR007197">
    <property type="entry name" value="rSAM"/>
</dbReference>